<protein>
    <submittedName>
        <fullName evidence="3">Nucleotide-binding universal stress UspA family protein</fullName>
    </submittedName>
</protein>
<dbReference type="PANTHER" id="PTHR46268:SF15">
    <property type="entry name" value="UNIVERSAL STRESS PROTEIN HP_0031"/>
    <property type="match status" value="1"/>
</dbReference>
<dbReference type="InterPro" id="IPR006016">
    <property type="entry name" value="UspA"/>
</dbReference>
<sequence>MTNTTPTAIPAPDRMARDEHGRLVYASWGTAPQAHAGRWLVAVDGSEGSLRAASMGARLIAAEARAEVDLVHVHPWLVKEAAEAELARRCWHVSAAARALMDEMGIAWRLHARMGDAAEEIDALAQELGSQGIAIGSHGLTAAESLLLGSVAYKVVHLAKVPVLIVR</sequence>
<evidence type="ECO:0000259" key="2">
    <source>
        <dbReference type="Pfam" id="PF00582"/>
    </source>
</evidence>
<dbReference type="Proteomes" id="UP001265550">
    <property type="component" value="Unassembled WGS sequence"/>
</dbReference>
<evidence type="ECO:0000313" key="4">
    <source>
        <dbReference type="Proteomes" id="UP001265550"/>
    </source>
</evidence>
<evidence type="ECO:0000256" key="1">
    <source>
        <dbReference type="ARBA" id="ARBA00008791"/>
    </source>
</evidence>
<dbReference type="InterPro" id="IPR006015">
    <property type="entry name" value="Universal_stress_UspA"/>
</dbReference>
<feature type="domain" description="UspA" evidence="2">
    <location>
        <begin position="40"/>
        <end position="167"/>
    </location>
</feature>
<dbReference type="Pfam" id="PF00582">
    <property type="entry name" value="Usp"/>
    <property type="match status" value="1"/>
</dbReference>
<comment type="caution">
    <text evidence="3">The sequence shown here is derived from an EMBL/GenBank/DDBJ whole genome shotgun (WGS) entry which is preliminary data.</text>
</comment>
<dbReference type="CDD" id="cd00293">
    <property type="entry name" value="USP-like"/>
    <property type="match status" value="1"/>
</dbReference>
<dbReference type="SUPFAM" id="SSF52402">
    <property type="entry name" value="Adenine nucleotide alpha hydrolases-like"/>
    <property type="match status" value="1"/>
</dbReference>
<accession>A0ABU1VIK4</accession>
<comment type="similarity">
    <text evidence="1">Belongs to the universal stress protein A family.</text>
</comment>
<dbReference type="Gene3D" id="3.40.50.620">
    <property type="entry name" value="HUPs"/>
    <property type="match status" value="1"/>
</dbReference>
<evidence type="ECO:0000313" key="3">
    <source>
        <dbReference type="EMBL" id="MDR7097322.1"/>
    </source>
</evidence>
<dbReference type="PRINTS" id="PR01438">
    <property type="entry name" value="UNVRSLSTRESS"/>
</dbReference>
<dbReference type="InterPro" id="IPR014729">
    <property type="entry name" value="Rossmann-like_a/b/a_fold"/>
</dbReference>
<keyword evidence="4" id="KW-1185">Reference proteome</keyword>
<dbReference type="PANTHER" id="PTHR46268">
    <property type="entry name" value="STRESS RESPONSE PROTEIN NHAX"/>
    <property type="match status" value="1"/>
</dbReference>
<reference evidence="3 4" key="1">
    <citation type="submission" date="2023-07" db="EMBL/GenBank/DDBJ databases">
        <title>Sorghum-associated microbial communities from plants grown in Nebraska, USA.</title>
        <authorList>
            <person name="Schachtman D."/>
        </authorList>
    </citation>
    <scope>NUCLEOTIDE SEQUENCE [LARGE SCALE GENOMIC DNA]</scope>
    <source>
        <strain evidence="3 4">BE240</strain>
    </source>
</reference>
<gene>
    <name evidence="3" type="ORF">J2X09_005096</name>
</gene>
<name>A0ABU1VIK4_9BURK</name>
<proteinExistence type="inferred from homology"/>
<dbReference type="RefSeq" id="WP_204735612.1">
    <property type="nucleotide sequence ID" value="NZ_JAVDWE010000022.1"/>
</dbReference>
<organism evidence="3 4">
    <name type="scientific">Hydrogenophaga laconesensis</name>
    <dbReference type="NCBI Taxonomy" id="1805971"/>
    <lineage>
        <taxon>Bacteria</taxon>
        <taxon>Pseudomonadati</taxon>
        <taxon>Pseudomonadota</taxon>
        <taxon>Betaproteobacteria</taxon>
        <taxon>Burkholderiales</taxon>
        <taxon>Comamonadaceae</taxon>
        <taxon>Hydrogenophaga</taxon>
    </lineage>
</organism>
<dbReference type="EMBL" id="JAVDWE010000022">
    <property type="protein sequence ID" value="MDR7097322.1"/>
    <property type="molecule type" value="Genomic_DNA"/>
</dbReference>